<name>A0A6J8DTJ7_MYTCO</name>
<dbReference type="EMBL" id="CACVKT020007842">
    <property type="protein sequence ID" value="CAC5411386.1"/>
    <property type="molecule type" value="Genomic_DNA"/>
</dbReference>
<proteinExistence type="predicted"/>
<keyword evidence="2" id="KW-1185">Reference proteome</keyword>
<dbReference type="AlphaFoldDB" id="A0A6J8DTJ7"/>
<accession>A0A6J8DTJ7</accession>
<dbReference type="PANTHER" id="PTHR46601">
    <property type="entry name" value="ULP_PROTEASE DOMAIN-CONTAINING PROTEIN"/>
    <property type="match status" value="1"/>
</dbReference>
<dbReference type="OrthoDB" id="6069426at2759"/>
<evidence type="ECO:0000313" key="2">
    <source>
        <dbReference type="Proteomes" id="UP000507470"/>
    </source>
</evidence>
<dbReference type="PANTHER" id="PTHR46601:SF1">
    <property type="entry name" value="ADF-H DOMAIN-CONTAINING PROTEIN"/>
    <property type="match status" value="1"/>
</dbReference>
<organism evidence="1 2">
    <name type="scientific">Mytilus coruscus</name>
    <name type="common">Sea mussel</name>
    <dbReference type="NCBI Taxonomy" id="42192"/>
    <lineage>
        <taxon>Eukaryota</taxon>
        <taxon>Metazoa</taxon>
        <taxon>Spiralia</taxon>
        <taxon>Lophotrochozoa</taxon>
        <taxon>Mollusca</taxon>
        <taxon>Bivalvia</taxon>
        <taxon>Autobranchia</taxon>
        <taxon>Pteriomorphia</taxon>
        <taxon>Mytilida</taxon>
        <taxon>Mytiloidea</taxon>
        <taxon>Mytilidae</taxon>
        <taxon>Mytilinae</taxon>
        <taxon>Mytilus</taxon>
    </lineage>
</organism>
<sequence>MAHAASIVRKETFFLLSKEMSRRGLQATWNFHGKGVPDGVGGTLKRTANDLVLRGKDITSAKSLVETIKERESLVMLYEVSKEEIAEKTLLITSENLKTVPETFKLHQIRTSICGEIWYRDVSCTCVEIYAESGHNWKRAILIVNDKHVQNKDREDSKLTGNTSRVDKET</sequence>
<evidence type="ECO:0000313" key="1">
    <source>
        <dbReference type="EMBL" id="CAC5411386.1"/>
    </source>
</evidence>
<reference evidence="1 2" key="1">
    <citation type="submission" date="2020-06" db="EMBL/GenBank/DDBJ databases">
        <authorList>
            <person name="Li R."/>
            <person name="Bekaert M."/>
        </authorList>
    </citation>
    <scope>NUCLEOTIDE SEQUENCE [LARGE SCALE GENOMIC DNA]</scope>
    <source>
        <strain evidence="2">wild</strain>
    </source>
</reference>
<gene>
    <name evidence="1" type="ORF">MCOR_44482</name>
</gene>
<protein>
    <submittedName>
        <fullName evidence="1">Uncharacterized protein</fullName>
    </submittedName>
</protein>
<dbReference type="Proteomes" id="UP000507470">
    <property type="component" value="Unassembled WGS sequence"/>
</dbReference>